<name>A0ABV7JP15_9SPHI</name>
<keyword evidence="4 5" id="KW-0694">RNA-binding</keyword>
<accession>A0ABV7JP15</accession>
<dbReference type="PANTHER" id="PTHR11727:SF7">
    <property type="entry name" value="DIMETHYLADENOSINE TRANSFERASE-RELATED"/>
    <property type="match status" value="1"/>
</dbReference>
<dbReference type="InterPro" id="IPR023165">
    <property type="entry name" value="rRNA_Ade_diMease-like_C"/>
</dbReference>
<evidence type="ECO:0000313" key="7">
    <source>
        <dbReference type="EMBL" id="MFC3198083.1"/>
    </source>
</evidence>
<dbReference type="Proteomes" id="UP001595526">
    <property type="component" value="Unassembled WGS sequence"/>
</dbReference>
<dbReference type="InterPro" id="IPR001737">
    <property type="entry name" value="KsgA/Erm"/>
</dbReference>
<dbReference type="PROSITE" id="PS51689">
    <property type="entry name" value="SAM_RNA_A_N6_MT"/>
    <property type="match status" value="1"/>
</dbReference>
<feature type="domain" description="Ribosomal RNA adenine methylase transferase N-terminal" evidence="6">
    <location>
        <begin position="21"/>
        <end position="186"/>
    </location>
</feature>
<feature type="binding site" evidence="5">
    <location>
        <position position="87"/>
    </location>
    <ligand>
        <name>S-adenosyl-L-methionine</name>
        <dbReference type="ChEBI" id="CHEBI:59789"/>
    </ligand>
</feature>
<dbReference type="InterPro" id="IPR029063">
    <property type="entry name" value="SAM-dependent_MTases_sf"/>
</dbReference>
<feature type="binding site" evidence="5">
    <location>
        <position position="62"/>
    </location>
    <ligand>
        <name>S-adenosyl-L-methionine</name>
        <dbReference type="ChEBI" id="CHEBI:59789"/>
    </ligand>
</feature>
<organism evidence="7 8">
    <name type="scientific">Parapedobacter deserti</name>
    <dbReference type="NCBI Taxonomy" id="1912957"/>
    <lineage>
        <taxon>Bacteria</taxon>
        <taxon>Pseudomonadati</taxon>
        <taxon>Bacteroidota</taxon>
        <taxon>Sphingobacteriia</taxon>
        <taxon>Sphingobacteriales</taxon>
        <taxon>Sphingobacteriaceae</taxon>
        <taxon>Parapedobacter</taxon>
    </lineage>
</organism>
<dbReference type="CDD" id="cd02440">
    <property type="entry name" value="AdoMet_MTases"/>
    <property type="match status" value="1"/>
</dbReference>
<keyword evidence="2 5" id="KW-0808">Transferase</keyword>
<dbReference type="PANTHER" id="PTHR11727">
    <property type="entry name" value="DIMETHYLADENOSINE TRANSFERASE"/>
    <property type="match status" value="1"/>
</dbReference>
<dbReference type="InterPro" id="IPR020596">
    <property type="entry name" value="rRNA_Ade_Mease_Trfase_CS"/>
</dbReference>
<feature type="binding site" evidence="5">
    <location>
        <position position="14"/>
    </location>
    <ligand>
        <name>S-adenosyl-L-methionine</name>
        <dbReference type="ChEBI" id="CHEBI:59789"/>
    </ligand>
</feature>
<feature type="binding site" evidence="5">
    <location>
        <position position="16"/>
    </location>
    <ligand>
        <name>S-adenosyl-L-methionine</name>
        <dbReference type="ChEBI" id="CHEBI:59789"/>
    </ligand>
</feature>
<gene>
    <name evidence="7" type="ORF">ACFOET_10725</name>
</gene>
<dbReference type="EMBL" id="JBHRTA010000030">
    <property type="protein sequence ID" value="MFC3198083.1"/>
    <property type="molecule type" value="Genomic_DNA"/>
</dbReference>
<dbReference type="PROSITE" id="PS01131">
    <property type="entry name" value="RRNA_A_DIMETH"/>
    <property type="match status" value="1"/>
</dbReference>
<evidence type="ECO:0000259" key="6">
    <source>
        <dbReference type="SMART" id="SM00650"/>
    </source>
</evidence>
<evidence type="ECO:0000256" key="4">
    <source>
        <dbReference type="ARBA" id="ARBA00022884"/>
    </source>
</evidence>
<feature type="binding site" evidence="5">
    <location>
        <position position="103"/>
    </location>
    <ligand>
        <name>S-adenosyl-L-methionine</name>
        <dbReference type="ChEBI" id="CHEBI:59789"/>
    </ligand>
</feature>
<dbReference type="SMART" id="SM00650">
    <property type="entry name" value="rADc"/>
    <property type="match status" value="1"/>
</dbReference>
<evidence type="ECO:0000256" key="3">
    <source>
        <dbReference type="ARBA" id="ARBA00022691"/>
    </source>
</evidence>
<keyword evidence="8" id="KW-1185">Reference proteome</keyword>
<dbReference type="InterPro" id="IPR020598">
    <property type="entry name" value="rRNA_Ade_methylase_Trfase_N"/>
</dbReference>
<sequence length="265" mass="30261">MTKRKLPVRFTGQHFTIDKTLISDSIRLASLKYSDTVLDIGAGKGFLTVHLLHHSGDVIAIEKDTGLASYLKHKYRHYTNLTILNIDFLNFRIPARPFKVVSNIPYGITSDILKILMFANLENFKGGSIVMQLAPARKLTSNKIYSPYAIFYRTFFHMKLQYEINPASFMPPPTVQSALLCIEPNGIRIEHVHKEKYLRFIQKLIAVPGTKTRTALKAIFRKSQIESICSKHSLDPGINVENVNPFLWKACFNEMLKVVPEKFHP</sequence>
<evidence type="ECO:0000256" key="1">
    <source>
        <dbReference type="ARBA" id="ARBA00022603"/>
    </source>
</evidence>
<dbReference type="Gene3D" id="3.40.50.150">
    <property type="entry name" value="Vaccinia Virus protein VP39"/>
    <property type="match status" value="1"/>
</dbReference>
<protein>
    <submittedName>
        <fullName evidence="7">rRNA adenine N-6-methyltransferase family protein</fullName>
    </submittedName>
</protein>
<reference evidence="8" key="1">
    <citation type="journal article" date="2019" name="Int. J. Syst. Evol. Microbiol.">
        <title>The Global Catalogue of Microorganisms (GCM) 10K type strain sequencing project: providing services to taxonomists for standard genome sequencing and annotation.</title>
        <authorList>
            <consortium name="The Broad Institute Genomics Platform"/>
            <consortium name="The Broad Institute Genome Sequencing Center for Infectious Disease"/>
            <person name="Wu L."/>
            <person name="Ma J."/>
        </authorList>
    </citation>
    <scope>NUCLEOTIDE SEQUENCE [LARGE SCALE GENOMIC DNA]</scope>
    <source>
        <strain evidence="8">KCTC 52416</strain>
    </source>
</reference>
<dbReference type="RefSeq" id="WP_379022447.1">
    <property type="nucleotide sequence ID" value="NZ_JBHRTA010000030.1"/>
</dbReference>
<keyword evidence="1 5" id="KW-0489">Methyltransferase</keyword>
<evidence type="ECO:0000256" key="5">
    <source>
        <dbReference type="PROSITE-ProRule" id="PRU01026"/>
    </source>
</evidence>
<feature type="binding site" evidence="5">
    <location>
        <position position="41"/>
    </location>
    <ligand>
        <name>S-adenosyl-L-methionine</name>
        <dbReference type="ChEBI" id="CHEBI:59789"/>
    </ligand>
</feature>
<keyword evidence="3 5" id="KW-0949">S-adenosyl-L-methionine</keyword>
<comment type="caution">
    <text evidence="7">The sequence shown here is derived from an EMBL/GenBank/DDBJ whole genome shotgun (WGS) entry which is preliminary data.</text>
</comment>
<comment type="similarity">
    <text evidence="5">Belongs to the class I-like SAM-binding methyltransferase superfamily. rRNA adenine N(6)-methyltransferase family.</text>
</comment>
<dbReference type="SUPFAM" id="SSF53335">
    <property type="entry name" value="S-adenosyl-L-methionine-dependent methyltransferases"/>
    <property type="match status" value="1"/>
</dbReference>
<dbReference type="Gene3D" id="1.10.8.100">
    <property type="entry name" value="Ribosomal RNA adenine dimethylase-like, domain 2"/>
    <property type="match status" value="1"/>
</dbReference>
<dbReference type="Pfam" id="PF00398">
    <property type="entry name" value="RrnaAD"/>
    <property type="match status" value="1"/>
</dbReference>
<evidence type="ECO:0000313" key="8">
    <source>
        <dbReference type="Proteomes" id="UP001595526"/>
    </source>
</evidence>
<proteinExistence type="inferred from homology"/>
<evidence type="ECO:0000256" key="2">
    <source>
        <dbReference type="ARBA" id="ARBA00022679"/>
    </source>
</evidence>